<keyword evidence="4" id="KW-0472">Membrane</keyword>
<dbReference type="Gene3D" id="1.20.5.1930">
    <property type="match status" value="1"/>
</dbReference>
<dbReference type="Pfam" id="PF07730">
    <property type="entry name" value="HisKA_3"/>
    <property type="match status" value="1"/>
</dbReference>
<gene>
    <name evidence="6" type="ORF">HNQ65_003490</name>
</gene>
<dbReference type="InterPro" id="IPR003594">
    <property type="entry name" value="HATPase_dom"/>
</dbReference>
<dbReference type="SUPFAM" id="SSF55874">
    <property type="entry name" value="ATPase domain of HSP90 chaperone/DNA topoisomerase II/histidine kinase"/>
    <property type="match status" value="1"/>
</dbReference>
<evidence type="ECO:0000313" key="7">
    <source>
        <dbReference type="Proteomes" id="UP000590740"/>
    </source>
</evidence>
<name>A0A7W7YDL5_9BACT</name>
<organism evidence="6 7">
    <name type="scientific">Prosthecobacter vanneervenii</name>
    <dbReference type="NCBI Taxonomy" id="48466"/>
    <lineage>
        <taxon>Bacteria</taxon>
        <taxon>Pseudomonadati</taxon>
        <taxon>Verrucomicrobiota</taxon>
        <taxon>Verrucomicrobiia</taxon>
        <taxon>Verrucomicrobiales</taxon>
        <taxon>Verrucomicrobiaceae</taxon>
        <taxon>Prosthecobacter</taxon>
    </lineage>
</organism>
<dbReference type="PANTHER" id="PTHR24421">
    <property type="entry name" value="NITRATE/NITRITE SENSOR PROTEIN NARX-RELATED"/>
    <property type="match status" value="1"/>
</dbReference>
<dbReference type="SUPFAM" id="SSF49785">
    <property type="entry name" value="Galactose-binding domain-like"/>
    <property type="match status" value="2"/>
</dbReference>
<sequence>MKPALLILASILATGAPWSWLNPQLSTLDHRQHELQTALSKLPALPAPQPLEHAGFHSGLAPHADSIRWVQIDLGAEYPLDSVVVIPAMLGVVDSYGFPRRFRIDASNDPLFAESDTLLDHFSDNNPPSPAPWFVAAHGIKARHIRFTATTLAAQPHGTRRYIFCLGELLVFSGGRNVALHAQVLAPNSVETLPTWSPRHLVDGAYSLGLPVHPDEINGNGWHSGISTTAETTKWTQVDLGAPHAIDEIRLIPAHPRDYPERSGFGFPRRFKVEADGKTIFDTTSADFPNPADTPVAFQCPGLRVQTIRVTATHLWERSGDFVFALAELQAFAHGSNIALNSAVTSSDDTITASWTRTGLIDARSSTGALVDESTWLAALSQRRQITDELTALETQRTQALAIAYQRTAWLGGSVLGLAILTAWLAWLRSRRSRQQEMESLRHRISRDLHDEIGSHLGSIRLMSELALRDGPPSDSLQEIHRLAGEAAESMRGIIWLVREGDLPPLASLVEAMRQSAASLLKDIDWQLDAPSSSESTTASLEFHRQVFLLFREAVHNITRHAHAAKVRIEVNWKAKHFHLRIEDDGCGFDSAAITAGNGLANLHHRATVLGGTLQITSSPGQGTCITLEADFS</sequence>
<evidence type="ECO:0000313" key="6">
    <source>
        <dbReference type="EMBL" id="MBB5033900.1"/>
    </source>
</evidence>
<evidence type="ECO:0000259" key="5">
    <source>
        <dbReference type="PROSITE" id="PS50109"/>
    </source>
</evidence>
<feature type="domain" description="Histidine kinase" evidence="5">
    <location>
        <begin position="448"/>
        <end position="633"/>
    </location>
</feature>
<dbReference type="Pfam" id="PF02518">
    <property type="entry name" value="HATPase_c"/>
    <property type="match status" value="1"/>
</dbReference>
<feature type="transmembrane region" description="Helical" evidence="4">
    <location>
        <begin position="409"/>
        <end position="428"/>
    </location>
</feature>
<dbReference type="AlphaFoldDB" id="A0A7W7YDL5"/>
<dbReference type="Gene3D" id="3.30.565.10">
    <property type="entry name" value="Histidine kinase-like ATPase, C-terminal domain"/>
    <property type="match status" value="1"/>
</dbReference>
<dbReference type="EMBL" id="JACHIG010000007">
    <property type="protein sequence ID" value="MBB5033900.1"/>
    <property type="molecule type" value="Genomic_DNA"/>
</dbReference>
<keyword evidence="3" id="KW-0902">Two-component regulatory system</keyword>
<dbReference type="InterPro" id="IPR036890">
    <property type="entry name" value="HATPase_C_sf"/>
</dbReference>
<keyword evidence="4" id="KW-1133">Transmembrane helix</keyword>
<protein>
    <submittedName>
        <fullName evidence="6">Signal transduction histidine kinase</fullName>
    </submittedName>
</protein>
<evidence type="ECO:0000256" key="4">
    <source>
        <dbReference type="SAM" id="Phobius"/>
    </source>
</evidence>
<evidence type="ECO:0000256" key="3">
    <source>
        <dbReference type="ARBA" id="ARBA00023012"/>
    </source>
</evidence>
<dbReference type="GO" id="GO:0016020">
    <property type="term" value="C:membrane"/>
    <property type="evidence" value="ECO:0007669"/>
    <property type="project" value="InterPro"/>
</dbReference>
<proteinExistence type="predicted"/>
<reference evidence="6 7" key="1">
    <citation type="submission" date="2020-08" db="EMBL/GenBank/DDBJ databases">
        <title>Genomic Encyclopedia of Type Strains, Phase IV (KMG-IV): sequencing the most valuable type-strain genomes for metagenomic binning, comparative biology and taxonomic classification.</title>
        <authorList>
            <person name="Goeker M."/>
        </authorList>
    </citation>
    <scope>NUCLEOTIDE SEQUENCE [LARGE SCALE GENOMIC DNA]</scope>
    <source>
        <strain evidence="6 7">DSM 12252</strain>
    </source>
</reference>
<dbReference type="CDD" id="cd16917">
    <property type="entry name" value="HATPase_UhpB-NarQ-NarX-like"/>
    <property type="match status" value="1"/>
</dbReference>
<keyword evidence="2 6" id="KW-0418">Kinase</keyword>
<dbReference type="InterPro" id="IPR050482">
    <property type="entry name" value="Sensor_HK_TwoCompSys"/>
</dbReference>
<evidence type="ECO:0000256" key="1">
    <source>
        <dbReference type="ARBA" id="ARBA00022679"/>
    </source>
</evidence>
<comment type="caution">
    <text evidence="6">The sequence shown here is derived from an EMBL/GenBank/DDBJ whole genome shotgun (WGS) entry which is preliminary data.</text>
</comment>
<dbReference type="Gene3D" id="2.60.120.260">
    <property type="entry name" value="Galactose-binding domain-like"/>
    <property type="match status" value="2"/>
</dbReference>
<dbReference type="Proteomes" id="UP000590740">
    <property type="component" value="Unassembled WGS sequence"/>
</dbReference>
<dbReference type="GO" id="GO:0000155">
    <property type="term" value="F:phosphorelay sensor kinase activity"/>
    <property type="evidence" value="ECO:0007669"/>
    <property type="project" value="InterPro"/>
</dbReference>
<evidence type="ECO:0000256" key="2">
    <source>
        <dbReference type="ARBA" id="ARBA00022777"/>
    </source>
</evidence>
<keyword evidence="4" id="KW-0812">Transmembrane</keyword>
<dbReference type="InterPro" id="IPR011712">
    <property type="entry name" value="Sig_transdc_His_kin_sub3_dim/P"/>
</dbReference>
<dbReference type="InterPro" id="IPR005467">
    <property type="entry name" value="His_kinase_dom"/>
</dbReference>
<dbReference type="RefSeq" id="WP_184341161.1">
    <property type="nucleotide sequence ID" value="NZ_JACHIG010000007.1"/>
</dbReference>
<keyword evidence="1" id="KW-0808">Transferase</keyword>
<dbReference type="GO" id="GO:0046983">
    <property type="term" value="F:protein dimerization activity"/>
    <property type="evidence" value="ECO:0007669"/>
    <property type="project" value="InterPro"/>
</dbReference>
<dbReference type="InterPro" id="IPR008979">
    <property type="entry name" value="Galactose-bd-like_sf"/>
</dbReference>
<dbReference type="PROSITE" id="PS50109">
    <property type="entry name" value="HIS_KIN"/>
    <property type="match status" value="1"/>
</dbReference>
<accession>A0A7W7YDL5</accession>
<keyword evidence="7" id="KW-1185">Reference proteome</keyword>